<dbReference type="GO" id="GO:0045944">
    <property type="term" value="P:positive regulation of transcription by RNA polymerase II"/>
    <property type="evidence" value="ECO:0007669"/>
    <property type="project" value="UniProtKB-ARBA"/>
</dbReference>
<gene>
    <name evidence="10" type="ORF">WG66_12668</name>
</gene>
<dbReference type="GO" id="GO:0005634">
    <property type="term" value="C:nucleus"/>
    <property type="evidence" value="ECO:0007669"/>
    <property type="project" value="UniProtKB-ARBA"/>
</dbReference>
<name>A0A0W0FEM0_MONRR</name>
<feature type="compositionally biased region" description="Polar residues" evidence="8">
    <location>
        <begin position="169"/>
        <end position="183"/>
    </location>
</feature>
<evidence type="ECO:0000259" key="9">
    <source>
        <dbReference type="PROSITE" id="PS50157"/>
    </source>
</evidence>
<dbReference type="EMBL" id="LATX01002039">
    <property type="protein sequence ID" value="KTB34775.1"/>
    <property type="molecule type" value="Genomic_DNA"/>
</dbReference>
<evidence type="ECO:0000313" key="11">
    <source>
        <dbReference type="Proteomes" id="UP000054988"/>
    </source>
</evidence>
<feature type="compositionally biased region" description="Polar residues" evidence="8">
    <location>
        <begin position="288"/>
        <end position="301"/>
    </location>
</feature>
<dbReference type="Gene3D" id="3.30.160.60">
    <property type="entry name" value="Classic Zinc Finger"/>
    <property type="match status" value="3"/>
</dbReference>
<evidence type="ECO:0000313" key="10">
    <source>
        <dbReference type="EMBL" id="KTB34775.1"/>
    </source>
</evidence>
<dbReference type="PROSITE" id="PS00028">
    <property type="entry name" value="ZINC_FINGER_C2H2_1"/>
    <property type="match status" value="2"/>
</dbReference>
<keyword evidence="1" id="KW-0479">Metal-binding</keyword>
<feature type="domain" description="C2H2-type" evidence="9">
    <location>
        <begin position="779"/>
        <end position="808"/>
    </location>
</feature>
<feature type="compositionally biased region" description="Polar residues" evidence="8">
    <location>
        <begin position="858"/>
        <end position="871"/>
    </location>
</feature>
<accession>A0A0W0FEM0</accession>
<evidence type="ECO:0000256" key="6">
    <source>
        <dbReference type="ARBA" id="ARBA00023163"/>
    </source>
</evidence>
<sequence length="915" mass="96599">MDHDNSPFREDIELVPASPPVSFDFISDPHLPHTPSYAGSYNNSPYSVHSELSFEDGDNANFGLFAGGTGASAYDPSEYDNPAGNSLLMFNDSDYLSSYDPSQSNMNIHQPYADYSSPASSNGGGDSGNEATNKPRSRASSVSSNHHHHLSPSPHMSTQHLSPSPRMSVAQSFQEMSFQSPSWPTEPLPIVDNHSPRSSQFPQHQQPTSRSISPNHLGMQHKPQSPPRLLMPDSDEGFQTQPPAINAPDGDGENGAGGSGPSLRIVPATPISGGGAMTNDGSGLPFRNGSSLAPGSHSWDNPPQRHHSLSPVPQSMDDSDFRRQSSPQASSSSSQPGPSSKSGNTFLFPQGNPRHTRSKSDGALEPPTWDTSASSNLMDDSAIADDTPAAGGVSMNDVSPSSPPSGRRLGLVGMNNHFTFPNTNTSGGGGNGFLSPDLRRSKSDGSGRGHVRQSRSEDYRFGLPVPGINVSDGEGSHHAGSNNNNPMLYPPTPHEDFLRQQQQLRNQQFLSPDGPGGMRSGHGHNFTFPGPNGQLDLLGSQLPNLGAGMGLNMNNTMRRPSSVGHIRRASSSSRSERGTTRGEGWGDDEGGPASGSIRASPYPSPNVSPRGRIGELPPSSSDYQSHTQHQRSQSGSAAGTGANTPLLGVQQGLPGPNTLFGGSMGGPAMGVPPPPMNFGGMPNMGMGPGISGFNSGANSGAGGIGPNGMPVQTVTVGGTTVPLVVSKPNVTTGRTAKASHSRRKQEATFVCPVAGCGSTFTRSFNLKGHIRSHNEEKPFVCHWPGCGKGFARQHDCKRHEQLHTNYRPFTCEGCQKPFARMDALNRHLRSEGGAECQRALEQNGGSTSPPDNKRAGSHTRNNPSNGNNNLKDSAPAKSLPIPITMSSGVPKVEQQDPTAWKMEDTWPNSGLSVAL</sequence>
<feature type="region of interest" description="Disordered" evidence="8">
    <location>
        <begin position="840"/>
        <end position="915"/>
    </location>
</feature>
<dbReference type="InterPro" id="IPR013087">
    <property type="entry name" value="Znf_C2H2_type"/>
</dbReference>
<dbReference type="eggNOG" id="KOG1721">
    <property type="taxonomic scope" value="Eukaryota"/>
</dbReference>
<evidence type="ECO:0000256" key="2">
    <source>
        <dbReference type="ARBA" id="ARBA00022737"/>
    </source>
</evidence>
<dbReference type="InterPro" id="IPR036236">
    <property type="entry name" value="Znf_C2H2_sf"/>
</dbReference>
<protein>
    <recommendedName>
        <fullName evidence="9">C2H2-type domain-containing protein</fullName>
    </recommendedName>
</protein>
<feature type="compositionally biased region" description="Low complexity" evidence="8">
    <location>
        <begin position="542"/>
        <end position="557"/>
    </location>
</feature>
<proteinExistence type="predicted"/>
<dbReference type="FunFam" id="3.30.160.60:FF:000032">
    <property type="entry name" value="Krueppel-like factor 4"/>
    <property type="match status" value="1"/>
</dbReference>
<dbReference type="SUPFAM" id="SSF57667">
    <property type="entry name" value="beta-beta-alpha zinc fingers"/>
    <property type="match status" value="2"/>
</dbReference>
<dbReference type="GO" id="GO:0000981">
    <property type="term" value="F:DNA-binding transcription factor activity, RNA polymerase II-specific"/>
    <property type="evidence" value="ECO:0007669"/>
    <property type="project" value="TreeGrafter"/>
</dbReference>
<dbReference type="SMART" id="SM00355">
    <property type="entry name" value="ZnF_C2H2"/>
    <property type="match status" value="3"/>
</dbReference>
<dbReference type="GO" id="GO:0008270">
    <property type="term" value="F:zinc ion binding"/>
    <property type="evidence" value="ECO:0007669"/>
    <property type="project" value="UniProtKB-KW"/>
</dbReference>
<dbReference type="Pfam" id="PF00096">
    <property type="entry name" value="zf-C2H2"/>
    <property type="match status" value="2"/>
</dbReference>
<keyword evidence="6" id="KW-0804">Transcription</keyword>
<keyword evidence="3 7" id="KW-0863">Zinc-finger</keyword>
<feature type="region of interest" description="Disordered" evidence="8">
    <location>
        <begin position="101"/>
        <end position="462"/>
    </location>
</feature>
<feature type="domain" description="C2H2-type" evidence="9">
    <location>
        <begin position="809"/>
        <end position="836"/>
    </location>
</feature>
<evidence type="ECO:0000256" key="7">
    <source>
        <dbReference type="PROSITE-ProRule" id="PRU00042"/>
    </source>
</evidence>
<feature type="compositionally biased region" description="Polar residues" evidence="8">
    <location>
        <begin position="618"/>
        <end position="643"/>
    </location>
</feature>
<dbReference type="Proteomes" id="UP000054988">
    <property type="component" value="Unassembled WGS sequence"/>
</dbReference>
<feature type="region of interest" description="Disordered" evidence="8">
    <location>
        <begin position="508"/>
        <end position="675"/>
    </location>
</feature>
<evidence type="ECO:0000256" key="8">
    <source>
        <dbReference type="SAM" id="MobiDB-lite"/>
    </source>
</evidence>
<feature type="compositionally biased region" description="Polar residues" evidence="8">
    <location>
        <begin position="906"/>
        <end position="915"/>
    </location>
</feature>
<evidence type="ECO:0000256" key="4">
    <source>
        <dbReference type="ARBA" id="ARBA00022833"/>
    </source>
</evidence>
<reference evidence="10 11" key="1">
    <citation type="submission" date="2015-12" db="EMBL/GenBank/DDBJ databases">
        <title>Draft genome sequence of Moniliophthora roreri, the causal agent of frosty pod rot of cacao.</title>
        <authorList>
            <person name="Aime M.C."/>
            <person name="Diaz-Valderrama J.R."/>
            <person name="Kijpornyongpan T."/>
            <person name="Phillips-Mora W."/>
        </authorList>
    </citation>
    <scope>NUCLEOTIDE SEQUENCE [LARGE SCALE GENOMIC DNA]</scope>
    <source>
        <strain evidence="10 11">MCA 2952</strain>
    </source>
</reference>
<dbReference type="PANTHER" id="PTHR19818">
    <property type="entry name" value="ZINC FINGER PROTEIN ZIC AND GLI"/>
    <property type="match status" value="1"/>
</dbReference>
<feature type="compositionally biased region" description="Basic and acidic residues" evidence="8">
    <location>
        <begin position="437"/>
        <end position="447"/>
    </location>
</feature>
<feature type="compositionally biased region" description="Low complexity" evidence="8">
    <location>
        <begin position="324"/>
        <end position="342"/>
    </location>
</feature>
<dbReference type="InterPro" id="IPR050329">
    <property type="entry name" value="GLI_C2H2-zinc-finger"/>
</dbReference>
<comment type="caution">
    <text evidence="10">The sequence shown here is derived from an EMBL/GenBank/DDBJ whole genome shotgun (WGS) entry which is preliminary data.</text>
</comment>
<dbReference type="PANTHER" id="PTHR19818:SF139">
    <property type="entry name" value="PAIR-RULE PROTEIN ODD-PAIRED"/>
    <property type="match status" value="1"/>
</dbReference>
<evidence type="ECO:0000256" key="3">
    <source>
        <dbReference type="ARBA" id="ARBA00022771"/>
    </source>
</evidence>
<keyword evidence="2" id="KW-0677">Repeat</keyword>
<evidence type="ECO:0000256" key="5">
    <source>
        <dbReference type="ARBA" id="ARBA00023015"/>
    </source>
</evidence>
<dbReference type="GO" id="GO:0000978">
    <property type="term" value="F:RNA polymerase II cis-regulatory region sequence-specific DNA binding"/>
    <property type="evidence" value="ECO:0007669"/>
    <property type="project" value="TreeGrafter"/>
</dbReference>
<dbReference type="AlphaFoldDB" id="A0A0W0FEM0"/>
<feature type="compositionally biased region" description="Polar residues" evidence="8">
    <location>
        <begin position="369"/>
        <end position="378"/>
    </location>
</feature>
<feature type="domain" description="C2H2-type" evidence="9">
    <location>
        <begin position="749"/>
        <end position="778"/>
    </location>
</feature>
<evidence type="ECO:0000256" key="1">
    <source>
        <dbReference type="ARBA" id="ARBA00022723"/>
    </source>
</evidence>
<keyword evidence="5" id="KW-0805">Transcription regulation</keyword>
<organism evidence="10 11">
    <name type="scientific">Moniliophthora roreri</name>
    <name type="common">Frosty pod rot fungus</name>
    <name type="synonym">Monilia roreri</name>
    <dbReference type="NCBI Taxonomy" id="221103"/>
    <lineage>
        <taxon>Eukaryota</taxon>
        <taxon>Fungi</taxon>
        <taxon>Dikarya</taxon>
        <taxon>Basidiomycota</taxon>
        <taxon>Agaricomycotina</taxon>
        <taxon>Agaricomycetes</taxon>
        <taxon>Agaricomycetidae</taxon>
        <taxon>Agaricales</taxon>
        <taxon>Marasmiineae</taxon>
        <taxon>Marasmiaceae</taxon>
        <taxon>Moniliophthora</taxon>
    </lineage>
</organism>
<keyword evidence="4" id="KW-0862">Zinc</keyword>
<feature type="compositionally biased region" description="Polar residues" evidence="8">
    <location>
        <begin position="196"/>
        <end position="214"/>
    </location>
</feature>
<dbReference type="PROSITE" id="PS50157">
    <property type="entry name" value="ZINC_FINGER_C2H2_2"/>
    <property type="match status" value="3"/>
</dbReference>